<keyword evidence="1" id="KW-1185">Reference proteome</keyword>
<organism evidence="1 2">
    <name type="scientific">Lingula anatina</name>
    <name type="common">Brachiopod</name>
    <name type="synonym">Lingula unguis</name>
    <dbReference type="NCBI Taxonomy" id="7574"/>
    <lineage>
        <taxon>Eukaryota</taxon>
        <taxon>Metazoa</taxon>
        <taxon>Spiralia</taxon>
        <taxon>Lophotrochozoa</taxon>
        <taxon>Brachiopoda</taxon>
        <taxon>Linguliformea</taxon>
        <taxon>Lingulata</taxon>
        <taxon>Lingulida</taxon>
        <taxon>Linguloidea</taxon>
        <taxon>Lingulidae</taxon>
        <taxon>Lingula</taxon>
    </lineage>
</organism>
<sequence length="123" mass="13512">MADVGEREKTIADVNYSTHMITKGKNSYVVIPVTIDDLLPASGLKKTFGGEKAKNADISSLECKGSEARIVVTMKGGTLNGLRYNLVFDDKECSELSGKEIQPEPKSYTKVEKAKLTVYLCYQ</sequence>
<gene>
    <name evidence="2" type="primary">LOC106160854</name>
</gene>
<proteinExistence type="predicted"/>
<protein>
    <submittedName>
        <fullName evidence="2">Uncharacterized protein LOC106160854</fullName>
    </submittedName>
</protein>
<dbReference type="Proteomes" id="UP000085678">
    <property type="component" value="Unplaced"/>
</dbReference>
<name>A0A1S3I6T5_LINAN</name>
<dbReference type="RefSeq" id="XP_013393074.1">
    <property type="nucleotide sequence ID" value="XM_013537620.1"/>
</dbReference>
<accession>A0A1S3I6T5</accession>
<dbReference type="GeneID" id="106160854"/>
<dbReference type="AlphaFoldDB" id="A0A1S3I6T5"/>
<evidence type="ECO:0000313" key="2">
    <source>
        <dbReference type="RefSeq" id="XP_013393074.1"/>
    </source>
</evidence>
<dbReference type="KEGG" id="lak:106160854"/>
<reference evidence="2" key="1">
    <citation type="submission" date="2025-08" db="UniProtKB">
        <authorList>
            <consortium name="RefSeq"/>
        </authorList>
    </citation>
    <scope>IDENTIFICATION</scope>
    <source>
        <tissue evidence="2">Gonads</tissue>
    </source>
</reference>
<dbReference type="InParanoid" id="A0A1S3I6T5"/>
<evidence type="ECO:0000313" key="1">
    <source>
        <dbReference type="Proteomes" id="UP000085678"/>
    </source>
</evidence>